<proteinExistence type="predicted"/>
<organism evidence="1 2">
    <name type="scientific">Candidatus Doriopsillibacter californiensis</name>
    <dbReference type="NCBI Taxonomy" id="2970740"/>
    <lineage>
        <taxon>Bacteria</taxon>
        <taxon>Pseudomonadati</taxon>
        <taxon>Pseudomonadota</taxon>
        <taxon>Gammaproteobacteria</taxon>
        <taxon>Candidatus Tethybacterales</taxon>
        <taxon>Candidatus Persebacteraceae</taxon>
        <taxon>Candidatus Doriopsillibacter</taxon>
    </lineage>
</organism>
<sequence>MNNQEKINTIIKASGLSLEDYAVKYGHDHQILSDLVEGRVSGEIGEPAAMSAEINRRFIAENAAADRKQHVVGLR</sequence>
<name>A0ABT7QM79_9GAMM</name>
<accession>A0ABT7QM79</accession>
<protein>
    <submittedName>
        <fullName evidence="1">Uncharacterized protein</fullName>
    </submittedName>
</protein>
<evidence type="ECO:0000313" key="1">
    <source>
        <dbReference type="EMBL" id="MDM5147822.1"/>
    </source>
</evidence>
<keyword evidence="2" id="KW-1185">Reference proteome</keyword>
<comment type="caution">
    <text evidence="1">The sequence shown here is derived from an EMBL/GenBank/DDBJ whole genome shotgun (WGS) entry which is preliminary data.</text>
</comment>
<reference evidence="1" key="2">
    <citation type="journal article" date="2023" name="Microbiome">
        <title>Synthase-selected sorting approach identifies a beta-lactone synthase in a nudibranch symbiotic bacterium.</title>
        <authorList>
            <person name="Dzunkova M."/>
            <person name="La Clair J.J."/>
            <person name="Tyml T."/>
            <person name="Doud D."/>
            <person name="Schulz F."/>
            <person name="Piquer-Esteban S."/>
            <person name="Porcel Sanchis D."/>
            <person name="Osborn A."/>
            <person name="Robinson D."/>
            <person name="Louie K.B."/>
            <person name="Bowen B.P."/>
            <person name="Bowers R.M."/>
            <person name="Lee J."/>
            <person name="Arnau V."/>
            <person name="Diaz-Villanueva W."/>
            <person name="Stepanauskas R."/>
            <person name="Gosliner T."/>
            <person name="Date S.V."/>
            <person name="Northen T.R."/>
            <person name="Cheng J.F."/>
            <person name="Burkart M.D."/>
            <person name="Woyke T."/>
        </authorList>
    </citation>
    <scope>NUCLEOTIDE SEQUENCE</scope>
    <source>
        <strain evidence="1">Df01</strain>
    </source>
</reference>
<gene>
    <name evidence="1" type="ORF">NQX30_05505</name>
</gene>
<evidence type="ECO:0000313" key="2">
    <source>
        <dbReference type="Proteomes" id="UP001168167"/>
    </source>
</evidence>
<dbReference type="Proteomes" id="UP001168167">
    <property type="component" value="Unassembled WGS sequence"/>
</dbReference>
<dbReference type="EMBL" id="JANQAO010000003">
    <property type="protein sequence ID" value="MDM5147822.1"/>
    <property type="molecule type" value="Genomic_DNA"/>
</dbReference>
<reference evidence="1" key="1">
    <citation type="submission" date="2022-08" db="EMBL/GenBank/DDBJ databases">
        <authorList>
            <person name="Dzunkova M."/>
            <person name="La Clair J."/>
            <person name="Tyml T."/>
            <person name="Doud D."/>
            <person name="Schulz F."/>
            <person name="Piquer S."/>
            <person name="Porcel Sanchis D."/>
            <person name="Osborn A."/>
            <person name="Robinson D."/>
            <person name="Louie K.B."/>
            <person name="Bowen B.P."/>
            <person name="Bowers R."/>
            <person name="Lee J."/>
            <person name="Arnau Llombart V."/>
            <person name="Diaz Villanueva W."/>
            <person name="Gosliner T."/>
            <person name="Northen T."/>
            <person name="Cheng J.-F."/>
            <person name="Burkart M.D."/>
            <person name="Woyke T."/>
        </authorList>
    </citation>
    <scope>NUCLEOTIDE SEQUENCE</scope>
    <source>
        <strain evidence="1">Df01</strain>
    </source>
</reference>